<dbReference type="InterPro" id="IPR003890">
    <property type="entry name" value="MIF4G-like_typ-3"/>
</dbReference>
<dbReference type="GO" id="GO:0008494">
    <property type="term" value="F:translation activator activity"/>
    <property type="evidence" value="ECO:0007669"/>
    <property type="project" value="TreeGrafter"/>
</dbReference>
<dbReference type="GO" id="GO:0006446">
    <property type="term" value="P:regulation of translational initiation"/>
    <property type="evidence" value="ECO:0007669"/>
    <property type="project" value="TreeGrafter"/>
</dbReference>
<feature type="region of interest" description="Disordered" evidence="4">
    <location>
        <begin position="286"/>
        <end position="316"/>
    </location>
</feature>
<dbReference type="SUPFAM" id="SSF48371">
    <property type="entry name" value="ARM repeat"/>
    <property type="match status" value="1"/>
</dbReference>
<evidence type="ECO:0000313" key="6">
    <source>
        <dbReference type="EMBL" id="KAK7862785.1"/>
    </source>
</evidence>
<comment type="subcellular location">
    <subcellularLocation>
        <location evidence="1">Cytoplasm</location>
    </subcellularLocation>
</comment>
<keyword evidence="7" id="KW-1185">Reference proteome</keyword>
<evidence type="ECO:0000256" key="2">
    <source>
        <dbReference type="ARBA" id="ARBA00022490"/>
    </source>
</evidence>
<keyword evidence="3" id="KW-0810">Translation regulation</keyword>
<evidence type="ECO:0000256" key="1">
    <source>
        <dbReference type="ARBA" id="ARBA00004496"/>
    </source>
</evidence>
<dbReference type="Pfam" id="PF02854">
    <property type="entry name" value="MIF4G"/>
    <property type="match status" value="1"/>
</dbReference>
<feature type="compositionally biased region" description="Basic and acidic residues" evidence="4">
    <location>
        <begin position="420"/>
        <end position="442"/>
    </location>
</feature>
<organism evidence="6 7">
    <name type="scientific">Gryllus longicercus</name>
    <dbReference type="NCBI Taxonomy" id="2509291"/>
    <lineage>
        <taxon>Eukaryota</taxon>
        <taxon>Metazoa</taxon>
        <taxon>Ecdysozoa</taxon>
        <taxon>Arthropoda</taxon>
        <taxon>Hexapoda</taxon>
        <taxon>Insecta</taxon>
        <taxon>Pterygota</taxon>
        <taxon>Neoptera</taxon>
        <taxon>Polyneoptera</taxon>
        <taxon>Orthoptera</taxon>
        <taxon>Ensifera</taxon>
        <taxon>Gryllidea</taxon>
        <taxon>Grylloidea</taxon>
        <taxon>Gryllidae</taxon>
        <taxon>Gryllinae</taxon>
        <taxon>Gryllus</taxon>
    </lineage>
</organism>
<protein>
    <recommendedName>
        <fullName evidence="5">MIF4G domain-containing protein</fullName>
    </recommendedName>
</protein>
<keyword evidence="2" id="KW-0963">Cytoplasm</keyword>
<dbReference type="Proteomes" id="UP001378592">
    <property type="component" value="Unassembled WGS sequence"/>
</dbReference>
<accession>A0AAN9Z5W6</accession>
<dbReference type="AlphaFoldDB" id="A0AAN9Z5W6"/>
<dbReference type="InterPro" id="IPR016024">
    <property type="entry name" value="ARM-type_fold"/>
</dbReference>
<name>A0AAN9Z5W6_9ORTH</name>
<sequence>MGDSGRRRPPLRGDKEQKDAKPLRKSPEPTKRELDNQRVTLLEDERSQDDSLREIDRVISMLMECCSLDSETLESNLKDTLEYFETLNSPHAKRQFLLTTFALSLEDREFARSAGTLYGVMHTVKIENDTVRSLLLSAIQKELEDNDFRSGNRQRFLNAVFLLSELYYHVRFDDEPISVLGGELLKYFRWLLTGEEKELEVLATCIIVNGLVLKKDKPASYRKLLLEIRTTLVTRNLSPQSRSWLLLIVDMDNVNFDCLPDELLMCHMTMIGDEGFQKFKRVRPTIIRPSSPNDKTNNISSEQQDSDSKSPDKEGRQVSFDVWDAHERSFSVKQRNSASQSSSESWQTSERRNSSDRQSNPQKHSDSQKTTRTIYKRSETQNRPQRPAANYTGRPRQGSVGRRNVDIWTEPPTAVQSTFKSDKKIPVWQHEHDDRFDRDYNN</sequence>
<feature type="compositionally biased region" description="Polar residues" evidence="4">
    <location>
        <begin position="288"/>
        <end position="303"/>
    </location>
</feature>
<feature type="compositionally biased region" description="Basic and acidic residues" evidence="4">
    <location>
        <begin position="306"/>
        <end position="316"/>
    </location>
</feature>
<dbReference type="GO" id="GO:0005829">
    <property type="term" value="C:cytosol"/>
    <property type="evidence" value="ECO:0007669"/>
    <property type="project" value="TreeGrafter"/>
</dbReference>
<gene>
    <name evidence="6" type="ORF">R5R35_003540</name>
</gene>
<evidence type="ECO:0000256" key="4">
    <source>
        <dbReference type="SAM" id="MobiDB-lite"/>
    </source>
</evidence>
<dbReference type="Gene3D" id="1.25.40.180">
    <property type="match status" value="1"/>
</dbReference>
<evidence type="ECO:0000313" key="7">
    <source>
        <dbReference type="Proteomes" id="UP001378592"/>
    </source>
</evidence>
<feature type="compositionally biased region" description="Low complexity" evidence="4">
    <location>
        <begin position="331"/>
        <end position="348"/>
    </location>
</feature>
<dbReference type="EMBL" id="JAZDUA010000258">
    <property type="protein sequence ID" value="KAK7862785.1"/>
    <property type="molecule type" value="Genomic_DNA"/>
</dbReference>
<dbReference type="InterPro" id="IPR051367">
    <property type="entry name" value="mRNA_TranslReg/HistoneTransl"/>
</dbReference>
<feature type="domain" description="MIF4G" evidence="5">
    <location>
        <begin position="56"/>
        <end position="255"/>
    </location>
</feature>
<dbReference type="SMART" id="SM00543">
    <property type="entry name" value="MIF4G"/>
    <property type="match status" value="1"/>
</dbReference>
<feature type="region of interest" description="Disordered" evidence="4">
    <location>
        <begin position="1"/>
        <end position="46"/>
    </location>
</feature>
<proteinExistence type="predicted"/>
<feature type="region of interest" description="Disordered" evidence="4">
    <location>
        <begin position="330"/>
        <end position="442"/>
    </location>
</feature>
<evidence type="ECO:0000259" key="5">
    <source>
        <dbReference type="SMART" id="SM00543"/>
    </source>
</evidence>
<dbReference type="PANTHER" id="PTHR23254">
    <property type="entry name" value="EIF4G DOMAIN PROTEIN"/>
    <property type="match status" value="1"/>
</dbReference>
<dbReference type="GO" id="GO:0003723">
    <property type="term" value="F:RNA binding"/>
    <property type="evidence" value="ECO:0007669"/>
    <property type="project" value="InterPro"/>
</dbReference>
<reference evidence="6 7" key="1">
    <citation type="submission" date="2024-03" db="EMBL/GenBank/DDBJ databases">
        <title>The genome assembly and annotation of the cricket Gryllus longicercus Weissman &amp; Gray.</title>
        <authorList>
            <person name="Szrajer S."/>
            <person name="Gray D."/>
            <person name="Ylla G."/>
        </authorList>
    </citation>
    <scope>NUCLEOTIDE SEQUENCE [LARGE SCALE GENOMIC DNA]</scope>
    <source>
        <strain evidence="6">DAG 2021-001</strain>
        <tissue evidence="6">Whole body minus gut</tissue>
    </source>
</reference>
<comment type="caution">
    <text evidence="6">The sequence shown here is derived from an EMBL/GenBank/DDBJ whole genome shotgun (WGS) entry which is preliminary data.</text>
</comment>
<dbReference type="PANTHER" id="PTHR23254:SF18">
    <property type="entry name" value="RE28271P"/>
    <property type="match status" value="1"/>
</dbReference>
<evidence type="ECO:0000256" key="3">
    <source>
        <dbReference type="ARBA" id="ARBA00022845"/>
    </source>
</evidence>